<organism evidence="2 3">
    <name type="scientific">Adhaeribacter terrigena</name>
    <dbReference type="NCBI Taxonomy" id="2793070"/>
    <lineage>
        <taxon>Bacteria</taxon>
        <taxon>Pseudomonadati</taxon>
        <taxon>Bacteroidota</taxon>
        <taxon>Cytophagia</taxon>
        <taxon>Cytophagales</taxon>
        <taxon>Hymenobacteraceae</taxon>
        <taxon>Adhaeribacter</taxon>
    </lineage>
</organism>
<gene>
    <name evidence="2" type="ORF">I5M27_06775</name>
</gene>
<protein>
    <recommendedName>
        <fullName evidence="1">KAP NTPase domain-containing protein</fullName>
    </recommendedName>
</protein>
<comment type="caution">
    <text evidence="2">The sequence shown here is derived from an EMBL/GenBank/DDBJ whole genome shotgun (WGS) entry which is preliminary data.</text>
</comment>
<evidence type="ECO:0000259" key="1">
    <source>
        <dbReference type="Pfam" id="PF07693"/>
    </source>
</evidence>
<reference evidence="2 3" key="1">
    <citation type="submission" date="2020-12" db="EMBL/GenBank/DDBJ databases">
        <title>Bacterial novel species Adhaeribacter sp. BT258 isolated from soil.</title>
        <authorList>
            <person name="Jung H.-Y."/>
        </authorList>
    </citation>
    <scope>NUCLEOTIDE SEQUENCE [LARGE SCALE GENOMIC DNA]</scope>
    <source>
        <strain evidence="2 3">BT258</strain>
    </source>
</reference>
<proteinExistence type="predicted"/>
<dbReference type="InterPro" id="IPR011646">
    <property type="entry name" value="KAP_P-loop"/>
</dbReference>
<accession>A0ABS1C0I8</accession>
<evidence type="ECO:0000313" key="2">
    <source>
        <dbReference type="EMBL" id="MBK0402682.1"/>
    </source>
</evidence>
<dbReference type="Pfam" id="PF07693">
    <property type="entry name" value="KAP_NTPase"/>
    <property type="match status" value="1"/>
</dbReference>
<dbReference type="Proteomes" id="UP000644147">
    <property type="component" value="Unassembled WGS sequence"/>
</dbReference>
<dbReference type="EMBL" id="JAEHFX010000003">
    <property type="protein sequence ID" value="MBK0402682.1"/>
    <property type="molecule type" value="Genomic_DNA"/>
</dbReference>
<evidence type="ECO:0000313" key="3">
    <source>
        <dbReference type="Proteomes" id="UP000644147"/>
    </source>
</evidence>
<dbReference type="Gene3D" id="3.40.50.300">
    <property type="entry name" value="P-loop containing nucleotide triphosphate hydrolases"/>
    <property type="match status" value="1"/>
</dbReference>
<sequence length="625" mass="73418">MSTIHSHLDEAVKRYLVSETNYALLITGNWGSGKTYYYNNNLLEIISTTDIFGNEDKKYIPIKVSLFGKKNISEITEDIYTQLYPLLESNVAKKGGKLLMNAAIGYIKNKTEVDLKDYLPEDFITLRKKIQYQQIVICFDDLERVSKEFKYEEIIGYINSLVENDSTKVIIIANENIINKKKYNIIKEKTIGLTVEFTQTINDVFDSIVYERYAAFNIPFHNYLIEEKEFIINLLKNADENLRNIIFTLDILSNVYDKCFKVNYQITRDQFSSILLFVISTSIEFRKRVITKDDKEQLSIKSSFSLGELNWLNSPNGGTKPVEKKEGRTSEIKEVLNLIKDKYYKPSFNYIFFPHIFDFITLSIFLNENLLKEDLEKSFPKEEELPDYYKIYLSLEDKNLGLLNSKEYRSKTSELIKFASQGKFKIFEIFNIFNFALRFNNPLKFKVDKLVESLIKGMRLNKENEYSDVLQYEFNFHPDNPNFIHLNKLATTAIEINESLYKEENDRKAKQVIKLMYSDLPKFGTEIGNSNFANYYLPIFNNVSAKKFFKLIKECNYDSLKIILNIFKGRYRNISEIQRYKSEKDFFITLHTLLQKFIEKNGQNSPSKFMINRILIEVTQICNTL</sequence>
<feature type="domain" description="KAP NTPase" evidence="1">
    <location>
        <begin position="19"/>
        <end position="186"/>
    </location>
</feature>
<dbReference type="RefSeq" id="WP_200505444.1">
    <property type="nucleotide sequence ID" value="NZ_JAEHFX010000003.1"/>
</dbReference>
<keyword evidence="3" id="KW-1185">Reference proteome</keyword>
<dbReference type="InterPro" id="IPR027417">
    <property type="entry name" value="P-loop_NTPase"/>
</dbReference>
<name>A0ABS1C0I8_9BACT</name>